<proteinExistence type="inferred from homology"/>
<feature type="compositionally biased region" description="Basic residues" evidence="2">
    <location>
        <begin position="363"/>
        <end position="377"/>
    </location>
</feature>
<sequence length="402" mass="44511">MGGIQSCFSPAPYVELKANNVNDTILTYYTNLASAQLGSTLVSASDQHYGNAKHMLRDDNPTPSHQRRDGTHDGWQTKRHLKDASAIVRLGSHGHIYGIEINTIGFDDAAPNTATVEAKREKAPHEWDTLLSDVPIKPDSHNLFLLGTSDHVYSEVKLTIYPGSGVARFRCYGDAVPSWGPNVHSVNLASAKNGARIIRWTDIKHSNNPNILLDHSKSAEDGWETPHSRTNPRNDFIVVQLATPGILNHVVVSTEHFIGNAPESISVDGCYSTEEDPAYDYSANWQELVTQAPVEPNNKNNKFPIASDQVFSHLRLTIHPDGGIQHFSAMGRPAPKPVQDKKKQIEEEQESSSEEEVSVPQQRKTRSRSTTAKRRTRAAAEKAVETIQDLAPGPRRKKQRST</sequence>
<dbReference type="PANTHER" id="PTHR12045">
    <property type="entry name" value="ALLANTOICASE"/>
    <property type="match status" value="1"/>
</dbReference>
<evidence type="ECO:0000313" key="4">
    <source>
        <dbReference type="EMBL" id="CDS03756.1"/>
    </source>
</evidence>
<dbReference type="EMBL" id="LK023313">
    <property type="protein sequence ID" value="CDS03756.1"/>
    <property type="molecule type" value="Genomic_DNA"/>
</dbReference>
<dbReference type="GO" id="GO:0004037">
    <property type="term" value="F:allantoicase activity"/>
    <property type="evidence" value="ECO:0007669"/>
    <property type="project" value="InterPro"/>
</dbReference>
<accession>A0A077W9R3</accession>
<dbReference type="Gene3D" id="2.60.120.260">
    <property type="entry name" value="Galactose-binding domain-like"/>
    <property type="match status" value="2"/>
</dbReference>
<organism evidence="4">
    <name type="scientific">Lichtheimia ramosa</name>
    <dbReference type="NCBI Taxonomy" id="688394"/>
    <lineage>
        <taxon>Eukaryota</taxon>
        <taxon>Fungi</taxon>
        <taxon>Fungi incertae sedis</taxon>
        <taxon>Mucoromycota</taxon>
        <taxon>Mucoromycotina</taxon>
        <taxon>Mucoromycetes</taxon>
        <taxon>Mucorales</taxon>
        <taxon>Lichtheimiaceae</taxon>
        <taxon>Lichtheimia</taxon>
    </lineage>
</organism>
<dbReference type="InterPro" id="IPR015908">
    <property type="entry name" value="Allantoicase_dom"/>
</dbReference>
<name>A0A077W9R3_9FUNG</name>
<comment type="similarity">
    <text evidence="1">Belongs to the allantoicase family.</text>
</comment>
<evidence type="ECO:0000256" key="2">
    <source>
        <dbReference type="SAM" id="MobiDB-lite"/>
    </source>
</evidence>
<dbReference type="Pfam" id="PF03561">
    <property type="entry name" value="Allantoicase"/>
    <property type="match status" value="2"/>
</dbReference>
<evidence type="ECO:0000259" key="3">
    <source>
        <dbReference type="Pfam" id="PF03561"/>
    </source>
</evidence>
<dbReference type="SUPFAM" id="SSF49785">
    <property type="entry name" value="Galactose-binding domain-like"/>
    <property type="match status" value="2"/>
</dbReference>
<protein>
    <recommendedName>
        <fullName evidence="3">Allantoicase domain-containing protein</fullName>
    </recommendedName>
</protein>
<gene>
    <name evidence="4" type="ORF">LRAMOSA01157</name>
</gene>
<feature type="region of interest" description="Disordered" evidence="2">
    <location>
        <begin position="329"/>
        <end position="402"/>
    </location>
</feature>
<feature type="compositionally biased region" description="Acidic residues" evidence="2">
    <location>
        <begin position="347"/>
        <end position="357"/>
    </location>
</feature>
<feature type="domain" description="Allantoicase" evidence="3">
    <location>
        <begin position="194"/>
        <end position="333"/>
    </location>
</feature>
<dbReference type="AlphaFoldDB" id="A0A077W9R3"/>
<dbReference type="OrthoDB" id="10266039at2759"/>
<feature type="compositionally biased region" description="Basic and acidic residues" evidence="2">
    <location>
        <begin position="55"/>
        <end position="76"/>
    </location>
</feature>
<dbReference type="InterPro" id="IPR008979">
    <property type="entry name" value="Galactose-bd-like_sf"/>
</dbReference>
<dbReference type="InterPro" id="IPR005164">
    <property type="entry name" value="Allantoicase"/>
</dbReference>
<evidence type="ECO:0000256" key="1">
    <source>
        <dbReference type="ARBA" id="ARBA00009242"/>
    </source>
</evidence>
<dbReference type="PANTHER" id="PTHR12045:SF3">
    <property type="entry name" value="INACTIVE ALLANTOICASE-RELATED"/>
    <property type="match status" value="1"/>
</dbReference>
<reference evidence="4" key="1">
    <citation type="journal article" date="2014" name="Genome Announc.">
        <title>De novo whole-genome sequence and genome annotation of Lichtheimia ramosa.</title>
        <authorList>
            <person name="Linde J."/>
            <person name="Schwartze V."/>
            <person name="Binder U."/>
            <person name="Lass-Florl C."/>
            <person name="Voigt K."/>
            <person name="Horn F."/>
        </authorList>
    </citation>
    <scope>NUCLEOTIDE SEQUENCE</scope>
    <source>
        <strain evidence="4">JMRC FSU:6197</strain>
    </source>
</reference>
<feature type="region of interest" description="Disordered" evidence="2">
    <location>
        <begin position="54"/>
        <end position="77"/>
    </location>
</feature>
<feature type="domain" description="Allantoicase" evidence="3">
    <location>
        <begin position="38"/>
        <end position="175"/>
    </location>
</feature>
<dbReference type="GO" id="GO:0000256">
    <property type="term" value="P:allantoin catabolic process"/>
    <property type="evidence" value="ECO:0007669"/>
    <property type="project" value="InterPro"/>
</dbReference>